<dbReference type="PROSITE" id="PS51007">
    <property type="entry name" value="CYTC"/>
    <property type="match status" value="1"/>
</dbReference>
<evidence type="ECO:0000256" key="9">
    <source>
        <dbReference type="PIRSR" id="PIRSR000294-2"/>
    </source>
</evidence>
<dbReference type="InterPro" id="IPR009056">
    <property type="entry name" value="Cyt_c-like_dom"/>
</dbReference>
<organism evidence="12 13">
    <name type="scientific">Sphingobium algorifonticola</name>
    <dbReference type="NCBI Taxonomy" id="2008318"/>
    <lineage>
        <taxon>Bacteria</taxon>
        <taxon>Pseudomonadati</taxon>
        <taxon>Pseudomonadota</taxon>
        <taxon>Alphaproteobacteria</taxon>
        <taxon>Sphingomonadales</taxon>
        <taxon>Sphingomonadaceae</taxon>
        <taxon>Sphingobium</taxon>
    </lineage>
</organism>
<dbReference type="InterPro" id="IPR004852">
    <property type="entry name" value="Di-haem_cyt_c_peroxidsae"/>
</dbReference>
<dbReference type="GO" id="GO:0042597">
    <property type="term" value="C:periplasmic space"/>
    <property type="evidence" value="ECO:0007669"/>
    <property type="project" value="UniProtKB-SubCell"/>
</dbReference>
<feature type="binding site" description="covalent" evidence="8">
    <location>
        <position position="223"/>
    </location>
    <ligand>
        <name>heme c</name>
        <dbReference type="ChEBI" id="CHEBI:61717"/>
        <label>2</label>
    </ligand>
</feature>
<comment type="PTM">
    <text evidence="8">Binds 2 heme groups per subunit.</text>
</comment>
<dbReference type="AlphaFoldDB" id="A0A437J530"/>
<evidence type="ECO:0000313" key="13">
    <source>
        <dbReference type="Proteomes" id="UP000282977"/>
    </source>
</evidence>
<keyword evidence="2 8" id="KW-0349">Heme</keyword>
<keyword evidence="13" id="KW-1185">Reference proteome</keyword>
<feature type="binding site" description="axial binding residue" evidence="9">
    <location>
        <position position="227"/>
    </location>
    <ligand>
        <name>heme c</name>
        <dbReference type="ChEBI" id="CHEBI:61717"/>
        <label>2</label>
    </ligand>
    <ligandPart>
        <name>Fe</name>
        <dbReference type="ChEBI" id="CHEBI:18248"/>
    </ligandPart>
</feature>
<feature type="binding site" description="covalent" evidence="8">
    <location>
        <position position="226"/>
    </location>
    <ligand>
        <name>heme c</name>
        <dbReference type="ChEBI" id="CHEBI:61717"/>
        <label>2</label>
    </ligand>
</feature>
<feature type="signal peptide" evidence="10">
    <location>
        <begin position="1"/>
        <end position="23"/>
    </location>
</feature>
<dbReference type="PIRSF" id="PIRSF000294">
    <property type="entry name" value="Cytochrome-c_peroxidase"/>
    <property type="match status" value="1"/>
</dbReference>
<evidence type="ECO:0000256" key="3">
    <source>
        <dbReference type="ARBA" id="ARBA00022723"/>
    </source>
</evidence>
<keyword evidence="4 10" id="KW-0732">Signal</keyword>
<dbReference type="InterPro" id="IPR036909">
    <property type="entry name" value="Cyt_c-like_dom_sf"/>
</dbReference>
<comment type="caution">
    <text evidence="12">The sequence shown here is derived from an EMBL/GenBank/DDBJ whole genome shotgun (WGS) entry which is preliminary data.</text>
</comment>
<evidence type="ECO:0000313" key="12">
    <source>
        <dbReference type="EMBL" id="RVT39775.1"/>
    </source>
</evidence>
<dbReference type="GO" id="GO:0004130">
    <property type="term" value="F:cytochrome-c peroxidase activity"/>
    <property type="evidence" value="ECO:0007669"/>
    <property type="project" value="TreeGrafter"/>
</dbReference>
<keyword evidence="5" id="KW-0574">Periplasm</keyword>
<protein>
    <submittedName>
        <fullName evidence="12">C-type cytochrome</fullName>
    </submittedName>
</protein>
<accession>A0A437J530</accession>
<evidence type="ECO:0000256" key="5">
    <source>
        <dbReference type="ARBA" id="ARBA00022764"/>
    </source>
</evidence>
<dbReference type="PROSITE" id="PS51257">
    <property type="entry name" value="PROKAR_LIPOPROTEIN"/>
    <property type="match status" value="1"/>
</dbReference>
<evidence type="ECO:0000259" key="11">
    <source>
        <dbReference type="PROSITE" id="PS51007"/>
    </source>
</evidence>
<dbReference type="GO" id="GO:0046872">
    <property type="term" value="F:metal ion binding"/>
    <property type="evidence" value="ECO:0007669"/>
    <property type="project" value="UniProtKB-KW"/>
</dbReference>
<evidence type="ECO:0000256" key="7">
    <source>
        <dbReference type="ARBA" id="ARBA00023004"/>
    </source>
</evidence>
<evidence type="ECO:0000256" key="6">
    <source>
        <dbReference type="ARBA" id="ARBA00023002"/>
    </source>
</evidence>
<keyword evidence="7 9" id="KW-0408">Iron</keyword>
<proteinExistence type="predicted"/>
<name>A0A437J530_9SPHN</name>
<sequence>MRPRLRSLCTLVLSLLVVSCAYRHDALDRGMDYATRNFSDGRTMRAPRNNPMTAAKVALGEALFHETRLSVDGSRSCASCHQPSRGFGDGMPRTAGRSGAPLPRHTPSLWNVGHAGRLFADGRAASLEAQSLMPITQLEEMGRAPGTVTDGIRDDTHYRRWFAEAFPKAPFVNETNLAHALASYQRTLISGTTPFDRWLRGDRNAISVEAQRGFAVFAGPGNCAACHHSANLTDEKFHDIGLPDGDRGRGAVTGRRAHDHRFRTPSLREIGRTAPYMHDGSLPTLEAVVDHYSDHVTDRGQTMRRVHLSADNKRDLIAFLKTLDSMAPATKVARAERMQRE</sequence>
<keyword evidence="6" id="KW-0560">Oxidoreductase</keyword>
<reference evidence="12 13" key="1">
    <citation type="submission" date="2019-01" db="EMBL/GenBank/DDBJ databases">
        <authorList>
            <person name="Chen W.-M."/>
        </authorList>
    </citation>
    <scope>NUCLEOTIDE SEQUENCE [LARGE SCALE GENOMIC DNA]</scope>
    <source>
        <strain evidence="12 13">TLA-22</strain>
    </source>
</reference>
<dbReference type="SUPFAM" id="SSF46626">
    <property type="entry name" value="Cytochrome c"/>
    <property type="match status" value="2"/>
</dbReference>
<evidence type="ECO:0000256" key="1">
    <source>
        <dbReference type="ARBA" id="ARBA00004418"/>
    </source>
</evidence>
<dbReference type="InterPro" id="IPR026259">
    <property type="entry name" value="MauG/Cytc_peroxidase"/>
</dbReference>
<evidence type="ECO:0000256" key="2">
    <source>
        <dbReference type="ARBA" id="ARBA00022617"/>
    </source>
</evidence>
<evidence type="ECO:0000256" key="10">
    <source>
        <dbReference type="SAM" id="SignalP"/>
    </source>
</evidence>
<dbReference type="InterPro" id="IPR051395">
    <property type="entry name" value="Cytochrome_c_Peroxidase/MauG"/>
</dbReference>
<dbReference type="Proteomes" id="UP000282977">
    <property type="component" value="Unassembled WGS sequence"/>
</dbReference>
<comment type="subcellular location">
    <subcellularLocation>
        <location evidence="1">Periplasm</location>
    </subcellularLocation>
</comment>
<feature type="chain" id="PRO_5019274423" evidence="10">
    <location>
        <begin position="24"/>
        <end position="341"/>
    </location>
</feature>
<feature type="binding site" description="axial binding residue" evidence="9">
    <location>
        <position position="81"/>
    </location>
    <ligand>
        <name>heme c</name>
        <dbReference type="ChEBI" id="CHEBI:61717"/>
        <label>1</label>
    </ligand>
    <ligandPart>
        <name>Fe</name>
        <dbReference type="ChEBI" id="CHEBI:18248"/>
    </ligandPart>
</feature>
<dbReference type="Gene3D" id="1.10.760.10">
    <property type="entry name" value="Cytochrome c-like domain"/>
    <property type="match status" value="2"/>
</dbReference>
<dbReference type="OrthoDB" id="9805202at2"/>
<gene>
    <name evidence="12" type="ORF">ENE74_13555</name>
</gene>
<feature type="binding site" description="covalent" evidence="8">
    <location>
        <position position="80"/>
    </location>
    <ligand>
        <name>heme c</name>
        <dbReference type="ChEBI" id="CHEBI:61717"/>
        <label>1</label>
    </ligand>
</feature>
<dbReference type="EMBL" id="RZUL01000005">
    <property type="protein sequence ID" value="RVT39775.1"/>
    <property type="molecule type" value="Genomic_DNA"/>
</dbReference>
<dbReference type="GO" id="GO:0009055">
    <property type="term" value="F:electron transfer activity"/>
    <property type="evidence" value="ECO:0007669"/>
    <property type="project" value="InterPro"/>
</dbReference>
<dbReference type="Pfam" id="PF03150">
    <property type="entry name" value="CCP_MauG"/>
    <property type="match status" value="1"/>
</dbReference>
<feature type="domain" description="Cytochrome c" evidence="11">
    <location>
        <begin position="208"/>
        <end position="324"/>
    </location>
</feature>
<feature type="binding site" description="covalent" evidence="8">
    <location>
        <position position="77"/>
    </location>
    <ligand>
        <name>heme c</name>
        <dbReference type="ChEBI" id="CHEBI:61717"/>
        <label>1</label>
    </ligand>
</feature>
<dbReference type="GO" id="GO:0020037">
    <property type="term" value="F:heme binding"/>
    <property type="evidence" value="ECO:0007669"/>
    <property type="project" value="InterPro"/>
</dbReference>
<dbReference type="PANTHER" id="PTHR30600">
    <property type="entry name" value="CYTOCHROME C PEROXIDASE-RELATED"/>
    <property type="match status" value="1"/>
</dbReference>
<comment type="cofactor">
    <cofactor evidence="8">
        <name>heme</name>
        <dbReference type="ChEBI" id="CHEBI:30413"/>
    </cofactor>
    <text evidence="8">Binds 2 heme groups.</text>
</comment>
<evidence type="ECO:0000256" key="4">
    <source>
        <dbReference type="ARBA" id="ARBA00022729"/>
    </source>
</evidence>
<keyword evidence="3 9" id="KW-0479">Metal-binding</keyword>
<evidence type="ECO:0000256" key="8">
    <source>
        <dbReference type="PIRSR" id="PIRSR000294-1"/>
    </source>
</evidence>